<dbReference type="SMART" id="SM00382">
    <property type="entry name" value="AAA"/>
    <property type="match status" value="1"/>
</dbReference>
<evidence type="ECO:0000256" key="2">
    <source>
        <dbReference type="ARBA" id="ARBA00022840"/>
    </source>
</evidence>
<protein>
    <submittedName>
        <fullName evidence="7">Anaerobic nitric oxide reductase transcription regulator NorR</fullName>
    </submittedName>
</protein>
<dbReference type="EMBL" id="CP155573">
    <property type="protein sequence ID" value="XFO67834.1"/>
    <property type="molecule type" value="Genomic_DNA"/>
</dbReference>
<dbReference type="PROSITE" id="PS00675">
    <property type="entry name" value="SIGMA54_INTERACT_1"/>
    <property type="match status" value="1"/>
</dbReference>
<dbReference type="PROSITE" id="PS00676">
    <property type="entry name" value="SIGMA54_INTERACT_2"/>
    <property type="match status" value="1"/>
</dbReference>
<dbReference type="InterPro" id="IPR000014">
    <property type="entry name" value="PAS"/>
</dbReference>
<reference evidence="7" key="1">
    <citation type="submission" date="2024-05" db="EMBL/GenBank/DDBJ databases">
        <title>Isolation and characterization of Sporomusa carbonis sp. nov., a carboxydotrophic hydrogenogen in the genus of Sporomusa isolated from a charcoal burning pile.</title>
        <authorList>
            <person name="Boeer T."/>
            <person name="Rosenbaum F."/>
            <person name="Eysell L."/>
            <person name="Mueller V."/>
            <person name="Daniel R."/>
            <person name="Poehlein A."/>
        </authorList>
    </citation>
    <scope>NUCLEOTIDE SEQUENCE [LARGE SCALE GENOMIC DNA]</scope>
    <source>
        <strain evidence="7">DSM 10669</strain>
    </source>
</reference>
<dbReference type="Pfam" id="PF13426">
    <property type="entry name" value="PAS_9"/>
    <property type="match status" value="1"/>
</dbReference>
<dbReference type="SUPFAM" id="SSF52540">
    <property type="entry name" value="P-loop containing nucleoside triphosphate hydrolases"/>
    <property type="match status" value="1"/>
</dbReference>
<dbReference type="Pfam" id="PF25601">
    <property type="entry name" value="AAA_lid_14"/>
    <property type="match status" value="1"/>
</dbReference>
<dbReference type="Gene3D" id="1.10.10.60">
    <property type="entry name" value="Homeodomain-like"/>
    <property type="match status" value="1"/>
</dbReference>
<evidence type="ECO:0000259" key="6">
    <source>
        <dbReference type="PROSITE" id="PS50045"/>
    </source>
</evidence>
<evidence type="ECO:0000313" key="8">
    <source>
        <dbReference type="Proteomes" id="UP000216752"/>
    </source>
</evidence>
<evidence type="ECO:0000313" key="7">
    <source>
        <dbReference type="EMBL" id="XFO67834.1"/>
    </source>
</evidence>
<dbReference type="InterPro" id="IPR029016">
    <property type="entry name" value="GAF-like_dom_sf"/>
</dbReference>
<dbReference type="CDD" id="cd00009">
    <property type="entry name" value="AAA"/>
    <property type="match status" value="1"/>
</dbReference>
<feature type="domain" description="Sigma-54 factor interaction" evidence="6">
    <location>
        <begin position="380"/>
        <end position="609"/>
    </location>
</feature>
<dbReference type="PROSITE" id="PS50045">
    <property type="entry name" value="SIGMA54_INTERACT_4"/>
    <property type="match status" value="1"/>
</dbReference>
<dbReference type="PANTHER" id="PTHR32071">
    <property type="entry name" value="TRANSCRIPTIONAL REGULATORY PROTEIN"/>
    <property type="match status" value="1"/>
</dbReference>
<dbReference type="RefSeq" id="WP_094605677.1">
    <property type="nucleotide sequence ID" value="NZ_CP155573.1"/>
</dbReference>
<dbReference type="Gene3D" id="1.10.8.60">
    <property type="match status" value="1"/>
</dbReference>
<dbReference type="SUPFAM" id="SSF55785">
    <property type="entry name" value="PYP-like sensor domain (PAS domain)"/>
    <property type="match status" value="1"/>
</dbReference>
<dbReference type="InterPro" id="IPR035965">
    <property type="entry name" value="PAS-like_dom_sf"/>
</dbReference>
<keyword evidence="1" id="KW-0547">Nucleotide-binding</keyword>
<dbReference type="InterPro" id="IPR025662">
    <property type="entry name" value="Sigma_54_int_dom_ATP-bd_1"/>
</dbReference>
<keyword evidence="8" id="KW-1185">Reference proteome</keyword>
<keyword evidence="4" id="KW-0238">DNA-binding</keyword>
<dbReference type="InterPro" id="IPR002078">
    <property type="entry name" value="Sigma_54_int"/>
</dbReference>
<sequence length="692" mass="78074">MIGENYSAALNGQQFVTKERWEAMKQNKERFLKNESENPCDFPYMNQAVAESWIRSRRLGVNPFEPLIGKYVDSEELEMVLYKNKLLIDITQNLFNSFKKLADSSGYSLYLFDKDGVSLLYSGVLYQNKDSGWLAGKPGIIRNESTVGTCAHVLSMRYKCPIQIIGPEQYCVAFKNMIGSSAPILDAQGEVIATLVLNQELINPTFDSNYQKLCIHTLGLIMAMAEAIQVQIELEKKNQYVSSVNNDLRIAYDTLEATLDCIDEGIVNVNQTGQIIRMNRQGLRIFNLEPNRIANKNIRDFLDENSNLMKFVSNGEKTSVEEIICINHDEQPYFIDIHPVLNQDTCQLTGAILRFNHVKKINAMVNRRSGAMASYNFADIIGASKAMKKAIDLGNRFAGLQETILLSGESGTGKEMFAQAIHNKCCPQGPFIAVNCSALPRDLIESELFGYEGASFTGADRNGRPGKIELANGGTLFLDEIGDMPLELQPVLLRVIDNKQVMRIGGRNYKKVNFKIIAATNKDFEKVIEEGLFREDLFFRLSVLTIKLPSLQERENDVEILRNYFIEKYCKKIGRQVPQVNAAAKEKILSYSWPGNVRQLENAMIYAINVSQDNTITLECLPDTILKEKSGELDRKSANERENALLTMESWEKAGIQIALMRANNNIPLAADLLEISKATLYRKIKDYNMKL</sequence>
<dbReference type="SUPFAM" id="SSF46689">
    <property type="entry name" value="Homeodomain-like"/>
    <property type="match status" value="1"/>
</dbReference>
<accession>A0ABZ3IQB8</accession>
<dbReference type="InterPro" id="IPR002197">
    <property type="entry name" value="HTH_Fis"/>
</dbReference>
<dbReference type="PANTHER" id="PTHR32071:SF57">
    <property type="entry name" value="C4-DICARBOXYLATE TRANSPORT TRANSCRIPTIONAL REGULATORY PROTEIN DCTD"/>
    <property type="match status" value="1"/>
</dbReference>
<name>A0ABZ3IQB8_9FIRM</name>
<evidence type="ECO:0000256" key="1">
    <source>
        <dbReference type="ARBA" id="ARBA00022741"/>
    </source>
</evidence>
<dbReference type="InterPro" id="IPR009057">
    <property type="entry name" value="Homeodomain-like_sf"/>
</dbReference>
<evidence type="ECO:0000256" key="5">
    <source>
        <dbReference type="ARBA" id="ARBA00023163"/>
    </source>
</evidence>
<keyword evidence="3" id="KW-0805">Transcription regulation</keyword>
<dbReference type="InterPro" id="IPR027417">
    <property type="entry name" value="P-loop_NTPase"/>
</dbReference>
<gene>
    <name evidence="7" type="primary">norR_11</name>
    <name evidence="7" type="ORF">SPSIL_040530</name>
</gene>
<dbReference type="InterPro" id="IPR058031">
    <property type="entry name" value="AAA_lid_NorR"/>
</dbReference>
<dbReference type="InterPro" id="IPR025944">
    <property type="entry name" value="Sigma_54_int_dom_CS"/>
</dbReference>
<dbReference type="InterPro" id="IPR003593">
    <property type="entry name" value="AAA+_ATPase"/>
</dbReference>
<dbReference type="PROSITE" id="PS00688">
    <property type="entry name" value="SIGMA54_INTERACT_3"/>
    <property type="match status" value="1"/>
</dbReference>
<dbReference type="Pfam" id="PF02954">
    <property type="entry name" value="HTH_8"/>
    <property type="match status" value="1"/>
</dbReference>
<dbReference type="Gene3D" id="3.30.450.20">
    <property type="entry name" value="PAS domain"/>
    <property type="match status" value="1"/>
</dbReference>
<evidence type="ECO:0000256" key="4">
    <source>
        <dbReference type="ARBA" id="ARBA00023125"/>
    </source>
</evidence>
<proteinExistence type="predicted"/>
<dbReference type="Gene3D" id="3.40.50.300">
    <property type="entry name" value="P-loop containing nucleotide triphosphate hydrolases"/>
    <property type="match status" value="1"/>
</dbReference>
<dbReference type="Pfam" id="PF00158">
    <property type="entry name" value="Sigma54_activat"/>
    <property type="match status" value="1"/>
</dbReference>
<dbReference type="InterPro" id="IPR025943">
    <property type="entry name" value="Sigma_54_int_dom_ATP-bd_2"/>
</dbReference>
<organism evidence="7 8">
    <name type="scientific">Sporomusa silvacetica DSM 10669</name>
    <dbReference type="NCBI Taxonomy" id="1123289"/>
    <lineage>
        <taxon>Bacteria</taxon>
        <taxon>Bacillati</taxon>
        <taxon>Bacillota</taxon>
        <taxon>Negativicutes</taxon>
        <taxon>Selenomonadales</taxon>
        <taxon>Sporomusaceae</taxon>
        <taxon>Sporomusa</taxon>
    </lineage>
</organism>
<keyword evidence="2" id="KW-0067">ATP-binding</keyword>
<dbReference type="Proteomes" id="UP000216752">
    <property type="component" value="Chromosome"/>
</dbReference>
<evidence type="ECO:0000256" key="3">
    <source>
        <dbReference type="ARBA" id="ARBA00023015"/>
    </source>
</evidence>
<keyword evidence="5" id="KW-0804">Transcription</keyword>
<dbReference type="Gene3D" id="3.30.450.40">
    <property type="match status" value="1"/>
</dbReference>